<dbReference type="PANTHER" id="PTHR10763:SF26">
    <property type="entry name" value="CELL DIVISION CONTROL PROTEIN 6 HOMOLOG"/>
    <property type="match status" value="1"/>
</dbReference>
<dbReference type="GO" id="GO:0003688">
    <property type="term" value="F:DNA replication origin binding"/>
    <property type="evidence" value="ECO:0007669"/>
    <property type="project" value="TreeGrafter"/>
</dbReference>
<dbReference type="OrthoDB" id="1926878at2759"/>
<keyword evidence="1" id="KW-0175">Coiled coil</keyword>
<dbReference type="GO" id="GO:0005634">
    <property type="term" value="C:nucleus"/>
    <property type="evidence" value="ECO:0007669"/>
    <property type="project" value="TreeGrafter"/>
</dbReference>
<feature type="compositionally biased region" description="Low complexity" evidence="2">
    <location>
        <begin position="260"/>
        <end position="274"/>
    </location>
</feature>
<feature type="compositionally biased region" description="Basic and acidic residues" evidence="2">
    <location>
        <begin position="84"/>
        <end position="93"/>
    </location>
</feature>
<feature type="compositionally biased region" description="Low complexity" evidence="2">
    <location>
        <begin position="242"/>
        <end position="252"/>
    </location>
</feature>
<feature type="compositionally biased region" description="Basic and acidic residues" evidence="2">
    <location>
        <begin position="15"/>
        <end position="31"/>
    </location>
</feature>
<dbReference type="PANTHER" id="PTHR10763">
    <property type="entry name" value="CELL DIVISION CONTROL PROTEIN 6-RELATED"/>
    <property type="match status" value="1"/>
</dbReference>
<feature type="compositionally biased region" description="Basic and acidic residues" evidence="2">
    <location>
        <begin position="101"/>
        <end position="112"/>
    </location>
</feature>
<feature type="coiled-coil region" evidence="1">
    <location>
        <begin position="482"/>
        <end position="509"/>
    </location>
</feature>
<dbReference type="InterPro" id="IPR027417">
    <property type="entry name" value="P-loop_NTPase"/>
</dbReference>
<protein>
    <recommendedName>
        <fullName evidence="3">ATPase AAA-type core domain-containing protein</fullName>
    </recommendedName>
</protein>
<dbReference type="GO" id="GO:0033314">
    <property type="term" value="P:mitotic DNA replication checkpoint signaling"/>
    <property type="evidence" value="ECO:0007669"/>
    <property type="project" value="TreeGrafter"/>
</dbReference>
<dbReference type="VEuPathDB" id="PlasmoDB:PRG01_0502400"/>
<name>A0A2P9D6V2_PLARE</name>
<gene>
    <name evidence="4" type="ORF">PRG01_0502400</name>
</gene>
<dbReference type="EMBL" id="LT969568">
    <property type="protein sequence ID" value="SOV76679.1"/>
    <property type="molecule type" value="Genomic_DNA"/>
</dbReference>
<dbReference type="GO" id="GO:0006270">
    <property type="term" value="P:DNA replication initiation"/>
    <property type="evidence" value="ECO:0007669"/>
    <property type="project" value="TreeGrafter"/>
</dbReference>
<accession>A0A2P9D6V2</accession>
<evidence type="ECO:0000256" key="1">
    <source>
        <dbReference type="SAM" id="Coils"/>
    </source>
</evidence>
<sequence>MKVKNTSCIRINKNNVDEKKSHNKGKDIIEKDEKLKEKMSKLDYTKEDIYTNEEREDEKEKNNKINDKTKKKDTNLIKINKKDYDYNKDDNKNTDVPSVESKNDQDINKDHTINGGNINTLNVPHIDNKTIESNIKKIESSVNKLNEIEENIMKDIKECDTFIEFYDKSKTLLDSKDFNSDVGREEEIDQIRKILMRCSNKLQGEGIFLTGPSGQGKTYSIFYIINEIAIEKENKKTKKQNKNNYNNNNNNNKKNDINKNIKNNNKRNNNINNKNEIQTVKVADTLYEHIDSSYFYVSCSNCERPYDIFVDILQQIMKKDKKDILSNIKEKYHLNGLEEVKKSFINYTSKLNNLKIIIVDELDFIATRNVRLELKTKTQNRNQNEDVVKALFECVQHSKSKIILIGIANSLDLIKDYNHMKINRIIYKPYNEKQFMNIIKNKLDTLEEELVNKLFKGVSLNVHVRQISNRNGDIRSCFDAILRVFSEKIIDLEERKKNLIKLKEEIMMNQIFNKQEKRNLYLLLNHDNIVKDINRRRNPSSNEQSNKNNDFETCRKKRGANYLDEDLPYNEKENEKNIIDHKYHNNYNTSPSNTRKKNKITKQIKIDDSSNILLDHNYLKNDTSIDNFFIEENITPLPNLKDYTNDHGFYNKAKYLKFTDLKNESSFGYETLRKEVIKIQNNNETLSEILIRKHFHRNDNNNNNNNNNDNNNNECNSDDNRSFCTFGEYTPKQYYESPFKVLYKNDIQNEMHYFEDKEDVLNNIDIEKLLTFDLIINNQIQNIQQKYNTYSSLNNNNNNAVMITDIKKITDKIPLEEHKDILLKIKSLPLIQKLCLYASCNVVNDTHLNDYQDEEQGDLIKNKIHNIEITYNDIQKGFRNLCSNLSETNYIKDILEGNTMDQSIEHFEELGILINSKKNQKIKEKKNIKVPKGLTPRFANLKNNKHFSSQNKLNSIYYFNLPVSVIKQTLKEISSILSSLDRNANF</sequence>
<dbReference type="AlphaFoldDB" id="A0A2P9D6V2"/>
<feature type="domain" description="ATPase AAA-type core" evidence="3">
    <location>
        <begin position="328"/>
        <end position="429"/>
    </location>
</feature>
<feature type="region of interest" description="Disordered" evidence="2">
    <location>
        <begin position="84"/>
        <end position="115"/>
    </location>
</feature>
<reference evidence="4 5" key="1">
    <citation type="submission" date="2016-09" db="EMBL/GenBank/DDBJ databases">
        <authorList>
            <consortium name="Pathogen Informatics"/>
        </authorList>
    </citation>
    <scope>NUCLEOTIDE SEQUENCE [LARGE SCALE GENOMIC DNA]</scope>
</reference>
<dbReference type="Gene3D" id="3.40.50.300">
    <property type="entry name" value="P-loop containing nucleotide triphosphate hydrolases"/>
    <property type="match status" value="1"/>
</dbReference>
<dbReference type="Proteomes" id="UP000240500">
    <property type="component" value="Chromosome 5"/>
</dbReference>
<dbReference type="InterPro" id="IPR050311">
    <property type="entry name" value="ORC1/CDC6"/>
</dbReference>
<evidence type="ECO:0000256" key="2">
    <source>
        <dbReference type="SAM" id="MobiDB-lite"/>
    </source>
</evidence>
<dbReference type="InterPro" id="IPR003959">
    <property type="entry name" value="ATPase_AAA_core"/>
</dbReference>
<evidence type="ECO:0000313" key="4">
    <source>
        <dbReference type="EMBL" id="SOV76679.1"/>
    </source>
</evidence>
<feature type="region of interest" description="Disordered" evidence="2">
    <location>
        <begin position="1"/>
        <end position="31"/>
    </location>
</feature>
<organism evidence="4 5">
    <name type="scientific">Plasmodium reichenowi</name>
    <dbReference type="NCBI Taxonomy" id="5854"/>
    <lineage>
        <taxon>Eukaryota</taxon>
        <taxon>Sar</taxon>
        <taxon>Alveolata</taxon>
        <taxon>Apicomplexa</taxon>
        <taxon>Aconoidasida</taxon>
        <taxon>Haemosporida</taxon>
        <taxon>Plasmodiidae</taxon>
        <taxon>Plasmodium</taxon>
        <taxon>Plasmodium (Laverania)</taxon>
    </lineage>
</organism>
<dbReference type="GO" id="GO:0016887">
    <property type="term" value="F:ATP hydrolysis activity"/>
    <property type="evidence" value="ECO:0007669"/>
    <property type="project" value="InterPro"/>
</dbReference>
<proteinExistence type="predicted"/>
<dbReference type="GO" id="GO:0005524">
    <property type="term" value="F:ATP binding"/>
    <property type="evidence" value="ECO:0007669"/>
    <property type="project" value="InterPro"/>
</dbReference>
<feature type="compositionally biased region" description="Polar residues" evidence="2">
    <location>
        <begin position="1"/>
        <end position="14"/>
    </location>
</feature>
<dbReference type="Pfam" id="PF00004">
    <property type="entry name" value="AAA"/>
    <property type="match status" value="1"/>
</dbReference>
<dbReference type="SUPFAM" id="SSF52540">
    <property type="entry name" value="P-loop containing nucleoside triphosphate hydrolases"/>
    <property type="match status" value="1"/>
</dbReference>
<dbReference type="VEuPathDB" id="PlasmoDB:PRCDC_0502500"/>
<evidence type="ECO:0000313" key="5">
    <source>
        <dbReference type="Proteomes" id="UP000240500"/>
    </source>
</evidence>
<feature type="region of interest" description="Disordered" evidence="2">
    <location>
        <begin position="235"/>
        <end position="274"/>
    </location>
</feature>
<evidence type="ECO:0000259" key="3">
    <source>
        <dbReference type="Pfam" id="PF00004"/>
    </source>
</evidence>